<feature type="coiled-coil region" evidence="1">
    <location>
        <begin position="44"/>
        <end position="164"/>
    </location>
</feature>
<evidence type="ECO:0000256" key="2">
    <source>
        <dbReference type="SAM" id="MobiDB-lite"/>
    </source>
</evidence>
<evidence type="ECO:0000313" key="3">
    <source>
        <dbReference type="EMBL" id="VDL66115.1"/>
    </source>
</evidence>
<dbReference type="EMBL" id="UYSL01002947">
    <property type="protein sequence ID" value="VDL66115.1"/>
    <property type="molecule type" value="Genomic_DNA"/>
</dbReference>
<feature type="region of interest" description="Disordered" evidence="2">
    <location>
        <begin position="165"/>
        <end position="229"/>
    </location>
</feature>
<dbReference type="WBParaSite" id="NBR_0000252401-mRNA-1">
    <property type="protein sequence ID" value="NBR_0000252401-mRNA-1"/>
    <property type="gene ID" value="NBR_0000252401"/>
</dbReference>
<sequence length="229" mass="26844">MIKTASKQRERMTSISNRFAAMSMISKDQARKAGIPKQQVEHGIKSAIDQTKVEEEKLNRLLNNMYGQMRKAITKSKVQVERALKESEGMRVQLRNSKEKRDDTIQELQNHLEHWKQRMKEEEEYEKKLKERHKELPQEHKAAIERFDVERDELRRRIRTLVREMSNLSKPGCSKQEDHSSSKCAGPKQENRPNSKPEEPRAESKQAVKTEPNKRAEAIEDIKEKDKAS</sequence>
<dbReference type="AlphaFoldDB" id="A0A0N4XJ22"/>
<dbReference type="Proteomes" id="UP000271162">
    <property type="component" value="Unassembled WGS sequence"/>
</dbReference>
<name>A0A0N4XJ22_NIPBR</name>
<evidence type="ECO:0000313" key="5">
    <source>
        <dbReference type="WBParaSite" id="NBR_0000252401-mRNA-1"/>
    </source>
</evidence>
<keyword evidence="4" id="KW-1185">Reference proteome</keyword>
<keyword evidence="1" id="KW-0175">Coiled coil</keyword>
<accession>A0A0N4XJ22</accession>
<feature type="compositionally biased region" description="Basic and acidic residues" evidence="2">
    <location>
        <begin position="189"/>
        <end position="229"/>
    </location>
</feature>
<evidence type="ECO:0000313" key="4">
    <source>
        <dbReference type="Proteomes" id="UP000271162"/>
    </source>
</evidence>
<gene>
    <name evidence="3" type="ORF">NBR_LOCUS2526</name>
</gene>
<proteinExistence type="predicted"/>
<evidence type="ECO:0000256" key="1">
    <source>
        <dbReference type="SAM" id="Coils"/>
    </source>
</evidence>
<reference evidence="5" key="1">
    <citation type="submission" date="2017-02" db="UniProtKB">
        <authorList>
            <consortium name="WormBaseParasite"/>
        </authorList>
    </citation>
    <scope>IDENTIFICATION</scope>
</reference>
<reference evidence="3 4" key="2">
    <citation type="submission" date="2018-11" db="EMBL/GenBank/DDBJ databases">
        <authorList>
            <consortium name="Pathogen Informatics"/>
        </authorList>
    </citation>
    <scope>NUCLEOTIDE SEQUENCE [LARGE SCALE GENOMIC DNA]</scope>
</reference>
<protein>
    <submittedName>
        <fullName evidence="5">Pinin_SDK_memA domain-containing protein</fullName>
    </submittedName>
</protein>
<organism evidence="5">
    <name type="scientific">Nippostrongylus brasiliensis</name>
    <name type="common">Rat hookworm</name>
    <dbReference type="NCBI Taxonomy" id="27835"/>
    <lineage>
        <taxon>Eukaryota</taxon>
        <taxon>Metazoa</taxon>
        <taxon>Ecdysozoa</taxon>
        <taxon>Nematoda</taxon>
        <taxon>Chromadorea</taxon>
        <taxon>Rhabditida</taxon>
        <taxon>Rhabditina</taxon>
        <taxon>Rhabditomorpha</taxon>
        <taxon>Strongyloidea</taxon>
        <taxon>Heligmosomidae</taxon>
        <taxon>Nippostrongylus</taxon>
    </lineage>
</organism>